<evidence type="ECO:0000313" key="3">
    <source>
        <dbReference type="Proteomes" id="UP000288351"/>
    </source>
</evidence>
<sequence length="282" mass="31470">MSSSPSSSAQAARESVAERLKELRLDAELTTQELADRCGWHKAKTSRIENTKTMPSQADITAWCRACNAADHAPDLIAASRSADSMYVEWRRRQRTGLRRVQEASVPLYQRTSRFRIYCSRLMPGLLQTEGYARALLATIADFRGLPDDSARAAAARVDRSHIIRDGHRRVVLVVEEDALYHRIADDAEMAAQLGYLLTTMSYPAISLGIIPRSVHRNMWGTETFTVFDDNRVHVELLAAKVTVTTPSEVTLYLAAFERLRRMAVYGAEARTLITGALDSLG</sequence>
<dbReference type="InterPro" id="IPR010982">
    <property type="entry name" value="Lambda_DNA-bd_dom_sf"/>
</dbReference>
<dbReference type="InterPro" id="IPR001387">
    <property type="entry name" value="Cro/C1-type_HTH"/>
</dbReference>
<dbReference type="Pfam" id="PF19054">
    <property type="entry name" value="DUF5753"/>
    <property type="match status" value="1"/>
</dbReference>
<dbReference type="CDD" id="cd00093">
    <property type="entry name" value="HTH_XRE"/>
    <property type="match status" value="1"/>
</dbReference>
<evidence type="ECO:0000313" key="2">
    <source>
        <dbReference type="EMBL" id="GCB93051.1"/>
    </source>
</evidence>
<comment type="caution">
    <text evidence="2">The sequence shown here is derived from an EMBL/GenBank/DDBJ whole genome shotgun (WGS) entry which is preliminary data.</text>
</comment>
<dbReference type="SUPFAM" id="SSF47413">
    <property type="entry name" value="lambda repressor-like DNA-binding domains"/>
    <property type="match status" value="1"/>
</dbReference>
<proteinExistence type="predicted"/>
<dbReference type="InterPro" id="IPR043917">
    <property type="entry name" value="DUF5753"/>
</dbReference>
<gene>
    <name evidence="2" type="ORF">SALB_05828</name>
</gene>
<reference evidence="2 3" key="1">
    <citation type="journal article" date="2019" name="Microbiol. Resour. Announc.">
        <title>Draft Genome Sequence of the Most Traditional epsilon-Poly-l-Lysine Producer, Streptomyces albulus NBRC14147.</title>
        <authorList>
            <person name="Yamanaka K."/>
            <person name="Hamano Y."/>
        </authorList>
    </citation>
    <scope>NUCLEOTIDE SEQUENCE [LARGE SCALE GENOMIC DNA]</scope>
    <source>
        <strain evidence="2 3">NBRC 14147</strain>
    </source>
</reference>
<dbReference type="PROSITE" id="PS50943">
    <property type="entry name" value="HTH_CROC1"/>
    <property type="match status" value="1"/>
</dbReference>
<protein>
    <submittedName>
        <fullName evidence="2">Transcriptional regulator</fullName>
    </submittedName>
</protein>
<dbReference type="Proteomes" id="UP000288351">
    <property type="component" value="Unassembled WGS sequence"/>
</dbReference>
<dbReference type="EMBL" id="BHXC01000007">
    <property type="protein sequence ID" value="GCB93051.1"/>
    <property type="molecule type" value="Genomic_DNA"/>
</dbReference>
<name>A0A401R5Z5_STRNR</name>
<dbReference type="RefSeq" id="WP_016571234.1">
    <property type="nucleotide sequence ID" value="NZ_BHXC01000007.1"/>
</dbReference>
<feature type="domain" description="HTH cro/C1-type" evidence="1">
    <location>
        <begin position="20"/>
        <end position="76"/>
    </location>
</feature>
<accession>A0A401R5Z5</accession>
<dbReference type="GO" id="GO:0003677">
    <property type="term" value="F:DNA binding"/>
    <property type="evidence" value="ECO:0007669"/>
    <property type="project" value="InterPro"/>
</dbReference>
<evidence type="ECO:0000259" key="1">
    <source>
        <dbReference type="PROSITE" id="PS50943"/>
    </source>
</evidence>
<organism evidence="2 3">
    <name type="scientific">Streptomyces noursei</name>
    <name type="common">Streptomyces albulus</name>
    <dbReference type="NCBI Taxonomy" id="1971"/>
    <lineage>
        <taxon>Bacteria</taxon>
        <taxon>Bacillati</taxon>
        <taxon>Actinomycetota</taxon>
        <taxon>Actinomycetes</taxon>
        <taxon>Kitasatosporales</taxon>
        <taxon>Streptomycetaceae</taxon>
        <taxon>Streptomyces</taxon>
    </lineage>
</organism>
<dbReference type="Pfam" id="PF13560">
    <property type="entry name" value="HTH_31"/>
    <property type="match status" value="1"/>
</dbReference>
<dbReference type="SMART" id="SM00530">
    <property type="entry name" value="HTH_XRE"/>
    <property type="match status" value="1"/>
</dbReference>
<dbReference type="AlphaFoldDB" id="A0A401R5Z5"/>
<dbReference type="Gene3D" id="1.10.260.40">
    <property type="entry name" value="lambda repressor-like DNA-binding domains"/>
    <property type="match status" value="1"/>
</dbReference>